<dbReference type="AlphaFoldDB" id="A0A177Y2V1"/>
<gene>
    <name evidence="1" type="ORF">APB76_07990</name>
</gene>
<reference evidence="1 2" key="1">
    <citation type="journal article" date="2016" name="Syst. Appl. Microbiol.">
        <title>Vibrio bivalvicida sp. nov., a novel larval pathogen for bivalve molluscs reared in a hatchery.</title>
        <authorList>
            <person name="Dubert J."/>
            <person name="Romalde J.L."/>
            <person name="Prado S."/>
            <person name="Barja J.L."/>
        </authorList>
    </citation>
    <scope>NUCLEOTIDE SEQUENCE [LARGE SCALE GENOMIC DNA]</scope>
    <source>
        <strain evidence="1 2">605</strain>
    </source>
</reference>
<name>A0A177Y2V1_9VIBR</name>
<accession>A0A177Y2V1</accession>
<dbReference type="RefSeq" id="WP_054962169.1">
    <property type="nucleotide sequence ID" value="NZ_LLEI02000021.1"/>
</dbReference>
<evidence type="ECO:0000313" key="2">
    <source>
        <dbReference type="Proteomes" id="UP000078406"/>
    </source>
</evidence>
<sequence>MYKSIHVSAGNSIFKINADGPASFNKRNSGKVTALLRRGNQFSAPFGGFIEAGNIIGLQRVKLINVKHLCTDADAEVVEYVIHKNHYVVGTYRNQRLYILLFEGQPKHYKVKDIVEDGKNNVIDLF</sequence>
<proteinExistence type="predicted"/>
<dbReference type="EMBL" id="LLEI02000021">
    <property type="protein sequence ID" value="OAJ95213.1"/>
    <property type="molecule type" value="Genomic_DNA"/>
</dbReference>
<comment type="caution">
    <text evidence="1">The sequence shown here is derived from an EMBL/GenBank/DDBJ whole genome shotgun (WGS) entry which is preliminary data.</text>
</comment>
<organism evidence="1 2">
    <name type="scientific">Vibrio bivalvicida</name>
    <dbReference type="NCBI Taxonomy" id="1276888"/>
    <lineage>
        <taxon>Bacteria</taxon>
        <taxon>Pseudomonadati</taxon>
        <taxon>Pseudomonadota</taxon>
        <taxon>Gammaproteobacteria</taxon>
        <taxon>Vibrionales</taxon>
        <taxon>Vibrionaceae</taxon>
        <taxon>Vibrio</taxon>
        <taxon>Vibrio oreintalis group</taxon>
    </lineage>
</organism>
<protein>
    <submittedName>
        <fullName evidence="1">Uncharacterized protein</fullName>
    </submittedName>
</protein>
<dbReference type="Proteomes" id="UP000078406">
    <property type="component" value="Unassembled WGS sequence"/>
</dbReference>
<evidence type="ECO:0000313" key="1">
    <source>
        <dbReference type="EMBL" id="OAJ95213.1"/>
    </source>
</evidence>